<evidence type="ECO:0000313" key="3">
    <source>
        <dbReference type="Proteomes" id="UP001335100"/>
    </source>
</evidence>
<dbReference type="Pfam" id="PF16989">
    <property type="entry name" value="T6SS_VasJ"/>
    <property type="match status" value="1"/>
</dbReference>
<dbReference type="RefSeq" id="WP_330075981.1">
    <property type="nucleotide sequence ID" value="NZ_JAZDQJ010000022.1"/>
</dbReference>
<organism evidence="2 3">
    <name type="scientific">Pseudomonas ulcerans</name>
    <dbReference type="NCBI Taxonomy" id="3115852"/>
    <lineage>
        <taxon>Bacteria</taxon>
        <taxon>Pseudomonadati</taxon>
        <taxon>Pseudomonadota</taxon>
        <taxon>Gammaproteobacteria</taxon>
        <taxon>Pseudomonadales</taxon>
        <taxon>Pseudomonadaceae</taxon>
        <taxon>Pseudomonas</taxon>
    </lineage>
</organism>
<dbReference type="InterPro" id="IPR010657">
    <property type="entry name" value="ImpA_N"/>
</dbReference>
<accession>A0ABU7HUN2</accession>
<dbReference type="PANTHER" id="PTHR37024">
    <property type="entry name" value="TYPE VI SECRETION SYSTEM DUF2094 AND IMPA-RELATED DOMAIN PROTEIN"/>
    <property type="match status" value="1"/>
</dbReference>
<dbReference type="Proteomes" id="UP001335100">
    <property type="component" value="Unassembled WGS sequence"/>
</dbReference>
<dbReference type="EMBL" id="JAZDQJ010000022">
    <property type="protein sequence ID" value="MEE1935228.1"/>
    <property type="molecule type" value="Genomic_DNA"/>
</dbReference>
<dbReference type="PANTHER" id="PTHR37024:SF5">
    <property type="entry name" value="IMPA N-TERMINAL DOMAIN-CONTAINING PROTEIN"/>
    <property type="match status" value="1"/>
</dbReference>
<protein>
    <submittedName>
        <fullName evidence="2">Type VI secretion system protein TssA</fullName>
    </submittedName>
</protein>
<proteinExistence type="predicted"/>
<reference evidence="2 3" key="1">
    <citation type="submission" date="2024-01" db="EMBL/GenBank/DDBJ databases">
        <title>Unpublished Manusciprt.</title>
        <authorList>
            <person name="Duman M."/>
            <person name="Valdes E.G."/>
            <person name="Ajmi N."/>
            <person name="Altun S."/>
            <person name="Saticioglu I.B."/>
        </authorList>
    </citation>
    <scope>NUCLEOTIDE SEQUENCE [LARGE SCALE GENOMIC DNA]</scope>
    <source>
        <strain evidence="2 3">148P</strain>
    </source>
</reference>
<comment type="caution">
    <text evidence="2">The sequence shown here is derived from an EMBL/GenBank/DDBJ whole genome shotgun (WGS) entry which is preliminary data.</text>
</comment>
<evidence type="ECO:0000313" key="2">
    <source>
        <dbReference type="EMBL" id="MEE1935228.1"/>
    </source>
</evidence>
<sequence length="521" mass="58743">MNYKNKLIEHYFNLASADLAAEMPTGEDARFSPEFEMLEAELAKDLSLHDANEVDWQKVLAGCEHFLGTLGKDLRVAIWLTWALHQRESFTGLVAGLTLLHHLCESFWPTLHPRKSRTRVAAFNWLLPRLDKAISGHLAIAEQLPLFRHLAQVLRDLEKTLSQHLGSEAPLLLPLSRRLEDMVARSGLDQPTQGSVGAAIAQVREVATRVLSSSVCIDSEKEADKCLRTLQEHARPLCTYWLKQKVSDIRALRLSRTLLWLPIEGLPEHNTERMTSLRGIAAEKVLRFRELFEQGKYADLLMDIESAVARAPFWLDGQRMAWECLQALQAEQASRELEIQSSLFLQRLPGLETLQFHDGTPFADLQTRAWLSAHVMPHARSTPASPATAPVPGNPVQPRWESALAEALVALDKSGLKAAVQQLKHDMKVATGGRELFLWQLAIARLCIAGKKYELAKPQLEALDQRLQDSNLGEWEPALVLEVLALLHDCCDHLPQNHAVRERKEEIHRRLCHLDPEAVLE</sequence>
<gene>
    <name evidence="2" type="primary">tssA</name>
    <name evidence="2" type="ORF">V0R50_18520</name>
</gene>
<dbReference type="InterPro" id="IPR017739">
    <property type="entry name" value="T6SS-assoc_VCA0119"/>
</dbReference>
<dbReference type="NCBIfam" id="TIGR03362">
    <property type="entry name" value="VI_chp_7"/>
    <property type="match status" value="1"/>
</dbReference>
<name>A0ABU7HUN2_9PSED</name>
<keyword evidence="3" id="KW-1185">Reference proteome</keyword>
<feature type="domain" description="ImpA N-terminal" evidence="1">
    <location>
        <begin position="18"/>
        <end position="126"/>
    </location>
</feature>
<evidence type="ECO:0000259" key="1">
    <source>
        <dbReference type="Pfam" id="PF06812"/>
    </source>
</evidence>
<dbReference type="Pfam" id="PF06812">
    <property type="entry name" value="ImpA_N"/>
    <property type="match status" value="1"/>
</dbReference>